<name>A0A5C5VK13_9BACT</name>
<sequence>MTTPSMQLFSCVVISIALCPTTGLAERNADQLQGLWFGDGRHPFSGYVLLVRDHEFVVMSPLGEFRSRFEQARAVDGVTPIDIERYDGKRQLGIYKLDGAKLYLELARPGRPRPTVASVTLEDGTQRWGATFDRRPTQDGLSVLHKNLAGDFSRERPGQVKASIKSVPVVR</sequence>
<reference evidence="1 2" key="1">
    <citation type="submission" date="2019-02" db="EMBL/GenBank/DDBJ databases">
        <title>Deep-cultivation of Planctomycetes and their phenomic and genomic characterization uncovers novel biology.</title>
        <authorList>
            <person name="Wiegand S."/>
            <person name="Jogler M."/>
            <person name="Boedeker C."/>
            <person name="Pinto D."/>
            <person name="Vollmers J."/>
            <person name="Rivas-Marin E."/>
            <person name="Kohn T."/>
            <person name="Peeters S.H."/>
            <person name="Heuer A."/>
            <person name="Rast P."/>
            <person name="Oberbeckmann S."/>
            <person name="Bunk B."/>
            <person name="Jeske O."/>
            <person name="Meyerdierks A."/>
            <person name="Storesund J.E."/>
            <person name="Kallscheuer N."/>
            <person name="Luecker S."/>
            <person name="Lage O.M."/>
            <person name="Pohl T."/>
            <person name="Merkel B.J."/>
            <person name="Hornburger P."/>
            <person name="Mueller R.-W."/>
            <person name="Bruemmer F."/>
            <person name="Labrenz M."/>
            <person name="Spormann A.M."/>
            <person name="Op Den Camp H."/>
            <person name="Overmann J."/>
            <person name="Amann R."/>
            <person name="Jetten M.S.M."/>
            <person name="Mascher T."/>
            <person name="Medema M.H."/>
            <person name="Devos D.P."/>
            <person name="Kaster A.-K."/>
            <person name="Ovreas L."/>
            <person name="Rohde M."/>
            <person name="Galperin M.Y."/>
            <person name="Jogler C."/>
        </authorList>
    </citation>
    <scope>NUCLEOTIDE SEQUENCE [LARGE SCALE GENOMIC DNA]</scope>
    <source>
        <strain evidence="1 2">KOR34</strain>
    </source>
</reference>
<accession>A0A5C5VK13</accession>
<evidence type="ECO:0000313" key="1">
    <source>
        <dbReference type="EMBL" id="TWT38219.1"/>
    </source>
</evidence>
<keyword evidence="2" id="KW-1185">Reference proteome</keyword>
<organism evidence="1 2">
    <name type="scientific">Posidoniimonas corsicana</name>
    <dbReference type="NCBI Taxonomy" id="1938618"/>
    <lineage>
        <taxon>Bacteria</taxon>
        <taxon>Pseudomonadati</taxon>
        <taxon>Planctomycetota</taxon>
        <taxon>Planctomycetia</taxon>
        <taxon>Pirellulales</taxon>
        <taxon>Lacipirellulaceae</taxon>
        <taxon>Posidoniimonas</taxon>
    </lineage>
</organism>
<dbReference type="RefSeq" id="WP_146565587.1">
    <property type="nucleotide sequence ID" value="NZ_SIHJ01000001.1"/>
</dbReference>
<proteinExistence type="predicted"/>
<dbReference type="AlphaFoldDB" id="A0A5C5VK13"/>
<gene>
    <name evidence="1" type="ORF">KOR34_31880</name>
</gene>
<dbReference type="EMBL" id="SIHJ01000001">
    <property type="protein sequence ID" value="TWT38219.1"/>
    <property type="molecule type" value="Genomic_DNA"/>
</dbReference>
<dbReference type="Proteomes" id="UP000316714">
    <property type="component" value="Unassembled WGS sequence"/>
</dbReference>
<protein>
    <submittedName>
        <fullName evidence="1">Uncharacterized protein</fullName>
    </submittedName>
</protein>
<evidence type="ECO:0000313" key="2">
    <source>
        <dbReference type="Proteomes" id="UP000316714"/>
    </source>
</evidence>
<dbReference type="OrthoDB" id="292826at2"/>
<comment type="caution">
    <text evidence="1">The sequence shown here is derived from an EMBL/GenBank/DDBJ whole genome shotgun (WGS) entry which is preliminary data.</text>
</comment>